<dbReference type="FunFam" id="3.40.50.300:FF:001091">
    <property type="entry name" value="Probable disease resistance protein At1g61300"/>
    <property type="match status" value="1"/>
</dbReference>
<dbReference type="SUPFAM" id="SSF52058">
    <property type="entry name" value="L domain-like"/>
    <property type="match status" value="1"/>
</dbReference>
<comment type="similarity">
    <text evidence="1">Belongs to the disease resistance NB-LRR family.</text>
</comment>
<dbReference type="GO" id="GO:0043531">
    <property type="term" value="F:ADP binding"/>
    <property type="evidence" value="ECO:0007669"/>
    <property type="project" value="InterPro"/>
</dbReference>
<organism evidence="9 10">
    <name type="scientific">Capsicum annuum</name>
    <name type="common">Capsicum pepper</name>
    <dbReference type="NCBI Taxonomy" id="4072"/>
    <lineage>
        <taxon>Eukaryota</taxon>
        <taxon>Viridiplantae</taxon>
        <taxon>Streptophyta</taxon>
        <taxon>Embryophyta</taxon>
        <taxon>Tracheophyta</taxon>
        <taxon>Spermatophyta</taxon>
        <taxon>Magnoliopsida</taxon>
        <taxon>eudicotyledons</taxon>
        <taxon>Gunneridae</taxon>
        <taxon>Pentapetalae</taxon>
        <taxon>asterids</taxon>
        <taxon>lamiids</taxon>
        <taxon>Solanales</taxon>
        <taxon>Solanaceae</taxon>
        <taxon>Solanoideae</taxon>
        <taxon>Capsiceae</taxon>
        <taxon>Capsicum</taxon>
    </lineage>
</organism>
<dbReference type="Gramene" id="PHT71981">
    <property type="protein sequence ID" value="PHT71981"/>
    <property type="gene ID" value="T459_22766"/>
</dbReference>
<dbReference type="Pfam" id="PF00931">
    <property type="entry name" value="NB-ARC"/>
    <property type="match status" value="1"/>
</dbReference>
<protein>
    <submittedName>
        <fullName evidence="9">Uncharacterized protein</fullName>
    </submittedName>
</protein>
<dbReference type="PANTHER" id="PTHR46238">
    <property type="entry name" value="REVERSE TRANSCRIPTASE DOMAIN-CONTAINING PROTEIN"/>
    <property type="match status" value="1"/>
</dbReference>
<sequence length="1035" mass="120910">MWRQTLESKGFRVSRSKTEYVECKFKDVRRENEVVVKLEAQEVCKRDKFKYLGSVIQSNGEIDEDVSHRIGAGWMKWKLASGVLCDKKVPPKLKGKFYRVVVRPALLYGAECWPVKNSHIQKMKVAEMRMLRWMCGLTRGDRVRNETIREKVGVTSVECKMREARLRWFGHVKRRGMDAPVRRCERLALDGFRRGRGRPKKYWGEVIRRDMEQLQLTEDMTLDRKRRHRCGKVEELEREIRTAVDEAEDVIELQIYKMKEPVKRKATKLLCQTLSELVEKIDTVKRNVVMGNDSDTNKVEGNEDLRADDSLPFHPSRYVGKLIPESIIVGLEDDLTKIIRRLKGPTSTREVIPILGMGGIGKTTLARKAYDDPEIRHRFDIRVWVTVSQEYQTRDMLLDVLCCISQLTREIEKESDDRLMDMIRKKLMNKRYLVVMDDIWSSDAWDLMTRTFPENNNGSRIILTSRLKDMSTHADPDSIPHEISLLNLDESWKLLHDNLFGLQQVCPPELEYIGKQVSQKCGGLPLALLVVAGHLSKIARTTESWKDVAKSVNEVVTNESDICLGVLAMSYGYLPNRLRPCFLYMGVFPEDKEVDIKRLINLWDSEGFISEEVGRKCFEELVSRNLIMVRKRRSNGEAKTCSDHDLVRELILREAKKERFLQVSRYPSANKVRVHLLNYYGNSMKEKFMKFSRTKNATNPSAKKLHVHRHSCHSYFYDLDCVESPYMRTMHFFHGFSRVSDLQSFKLLRVLAIFHFSFQKFPIEITKLVHLRYLQFNCHSPNFIIYKPSFFVTEDDLHPSYFSFPIPSREVIISGFKLEHLEALSCICLSSCTSELFSAIPNLKKLKIHEEDLTIYEGEKMSQRLNSLSCLKQLDTLKFRCKRIYIPRIPSKYIWPTSLKRLTLQYTYLPWEDMENIRMLPNLEVLKIKENGFDGDVWRLNDEENFNQLKFLHMESIVLKHWEVCSVNFPNLEGLVLKRCYRLEEVPKDFGEIYTLESIELHECSISAANSVLQIQEEQESMGNDCLSVIIDNCR</sequence>
<dbReference type="GO" id="GO:0005524">
    <property type="term" value="F:ATP binding"/>
    <property type="evidence" value="ECO:0007669"/>
    <property type="project" value="UniProtKB-KW"/>
</dbReference>
<dbReference type="InterPro" id="IPR002182">
    <property type="entry name" value="NB-ARC"/>
</dbReference>
<evidence type="ECO:0000256" key="5">
    <source>
        <dbReference type="ARBA" id="ARBA00022821"/>
    </source>
</evidence>
<dbReference type="Gene3D" id="3.80.10.10">
    <property type="entry name" value="Ribonuclease Inhibitor"/>
    <property type="match status" value="1"/>
</dbReference>
<dbReference type="EMBL" id="AYRZ02000009">
    <property type="protein sequence ID" value="PHT71981.1"/>
    <property type="molecule type" value="Genomic_DNA"/>
</dbReference>
<dbReference type="PANTHER" id="PTHR46238:SF8">
    <property type="entry name" value="ENDONUCLEASE_EXONUCLEASE_PHOSPHATASE DOMAIN-CONTAINING PROTEIN"/>
    <property type="match status" value="1"/>
</dbReference>
<dbReference type="PRINTS" id="PR00364">
    <property type="entry name" value="DISEASERSIST"/>
</dbReference>
<dbReference type="Pfam" id="PF23559">
    <property type="entry name" value="WHD_DRP"/>
    <property type="match status" value="1"/>
</dbReference>
<dbReference type="AlphaFoldDB" id="A0A2G2YQT4"/>
<proteinExistence type="inferred from homology"/>
<dbReference type="InterPro" id="IPR027417">
    <property type="entry name" value="P-loop_NTPase"/>
</dbReference>
<dbReference type="InterPro" id="IPR036388">
    <property type="entry name" value="WH-like_DNA-bd_sf"/>
</dbReference>
<dbReference type="Gene3D" id="1.20.5.4130">
    <property type="match status" value="1"/>
</dbReference>
<evidence type="ECO:0000256" key="2">
    <source>
        <dbReference type="ARBA" id="ARBA00022614"/>
    </source>
</evidence>
<evidence type="ECO:0000259" key="8">
    <source>
        <dbReference type="Pfam" id="PF23559"/>
    </source>
</evidence>
<feature type="domain" description="NB-ARC" evidence="7">
    <location>
        <begin position="332"/>
        <end position="498"/>
    </location>
</feature>
<keyword evidence="2" id="KW-0433">Leucine-rich repeat</keyword>
<keyword evidence="5" id="KW-0611">Plant defense</keyword>
<dbReference type="Gene3D" id="1.10.8.430">
    <property type="entry name" value="Helical domain of apoptotic protease-activating factors"/>
    <property type="match status" value="1"/>
</dbReference>
<keyword evidence="4" id="KW-0547">Nucleotide-binding</keyword>
<evidence type="ECO:0000313" key="10">
    <source>
        <dbReference type="Proteomes" id="UP000222542"/>
    </source>
</evidence>
<reference evidence="9 10" key="2">
    <citation type="journal article" date="2017" name="Genome Biol.">
        <title>New reference genome sequences of hot pepper reveal the massive evolution of plant disease-resistance genes by retroduplication.</title>
        <authorList>
            <person name="Kim S."/>
            <person name="Park J."/>
            <person name="Yeom S.I."/>
            <person name="Kim Y.M."/>
            <person name="Seo E."/>
            <person name="Kim K.T."/>
            <person name="Kim M.S."/>
            <person name="Lee J.M."/>
            <person name="Cheong K."/>
            <person name="Shin H.S."/>
            <person name="Kim S.B."/>
            <person name="Han K."/>
            <person name="Lee J."/>
            <person name="Park M."/>
            <person name="Lee H.A."/>
            <person name="Lee H.Y."/>
            <person name="Lee Y."/>
            <person name="Oh S."/>
            <person name="Lee J.H."/>
            <person name="Choi E."/>
            <person name="Choi E."/>
            <person name="Lee S.E."/>
            <person name="Jeon J."/>
            <person name="Kim H."/>
            <person name="Choi G."/>
            <person name="Song H."/>
            <person name="Lee J."/>
            <person name="Lee S.C."/>
            <person name="Kwon J.K."/>
            <person name="Lee H.Y."/>
            <person name="Koo N."/>
            <person name="Hong Y."/>
            <person name="Kim R.W."/>
            <person name="Kang W.H."/>
            <person name="Huh J.H."/>
            <person name="Kang B.C."/>
            <person name="Yang T.J."/>
            <person name="Lee Y.H."/>
            <person name="Bennetzen J.L."/>
            <person name="Choi D."/>
        </authorList>
    </citation>
    <scope>NUCLEOTIDE SEQUENCE [LARGE SCALE GENOMIC DNA]</scope>
    <source>
        <strain evidence="10">cv. CM334</strain>
    </source>
</reference>
<accession>A0A2G2YQT4</accession>
<comment type="caution">
    <text evidence="9">The sequence shown here is derived from an EMBL/GenBank/DDBJ whole genome shotgun (WGS) entry which is preliminary data.</text>
</comment>
<dbReference type="FunFam" id="1.10.10.10:FF:000322">
    <property type="entry name" value="Probable disease resistance protein At1g63360"/>
    <property type="match status" value="1"/>
</dbReference>
<evidence type="ECO:0000259" key="7">
    <source>
        <dbReference type="Pfam" id="PF00931"/>
    </source>
</evidence>
<dbReference type="Gene3D" id="3.40.50.300">
    <property type="entry name" value="P-loop containing nucleotide triphosphate hydrolases"/>
    <property type="match status" value="1"/>
</dbReference>
<dbReference type="OMA" id="HHEREEN"/>
<dbReference type="Gene3D" id="1.10.10.10">
    <property type="entry name" value="Winged helix-like DNA-binding domain superfamily/Winged helix DNA-binding domain"/>
    <property type="match status" value="1"/>
</dbReference>
<reference evidence="9 10" key="1">
    <citation type="journal article" date="2014" name="Nat. Genet.">
        <title>Genome sequence of the hot pepper provides insights into the evolution of pungency in Capsicum species.</title>
        <authorList>
            <person name="Kim S."/>
            <person name="Park M."/>
            <person name="Yeom S.I."/>
            <person name="Kim Y.M."/>
            <person name="Lee J.M."/>
            <person name="Lee H.A."/>
            <person name="Seo E."/>
            <person name="Choi J."/>
            <person name="Cheong K."/>
            <person name="Kim K.T."/>
            <person name="Jung K."/>
            <person name="Lee G.W."/>
            <person name="Oh S.K."/>
            <person name="Bae C."/>
            <person name="Kim S.B."/>
            <person name="Lee H.Y."/>
            <person name="Kim S.Y."/>
            <person name="Kim M.S."/>
            <person name="Kang B.C."/>
            <person name="Jo Y.D."/>
            <person name="Yang H.B."/>
            <person name="Jeong H.J."/>
            <person name="Kang W.H."/>
            <person name="Kwon J.K."/>
            <person name="Shin C."/>
            <person name="Lim J.Y."/>
            <person name="Park J.H."/>
            <person name="Huh J.H."/>
            <person name="Kim J.S."/>
            <person name="Kim B.D."/>
            <person name="Cohen O."/>
            <person name="Paran I."/>
            <person name="Suh M.C."/>
            <person name="Lee S.B."/>
            <person name="Kim Y.K."/>
            <person name="Shin Y."/>
            <person name="Noh S.J."/>
            <person name="Park J."/>
            <person name="Seo Y.S."/>
            <person name="Kwon S.Y."/>
            <person name="Kim H.A."/>
            <person name="Park J.M."/>
            <person name="Kim H.J."/>
            <person name="Choi S.B."/>
            <person name="Bosland P.W."/>
            <person name="Reeves G."/>
            <person name="Jo S.H."/>
            <person name="Lee B.W."/>
            <person name="Cho H.T."/>
            <person name="Choi H.S."/>
            <person name="Lee M.S."/>
            <person name="Yu Y."/>
            <person name="Do Choi Y."/>
            <person name="Park B.S."/>
            <person name="van Deynze A."/>
            <person name="Ashrafi H."/>
            <person name="Hill T."/>
            <person name="Kim W.T."/>
            <person name="Pai H.S."/>
            <person name="Ahn H.K."/>
            <person name="Yeam I."/>
            <person name="Giovannoni J.J."/>
            <person name="Rose J.K."/>
            <person name="Sorensen I."/>
            <person name="Lee S.J."/>
            <person name="Kim R.W."/>
            <person name="Choi I.Y."/>
            <person name="Choi B.S."/>
            <person name="Lim J.S."/>
            <person name="Lee Y.H."/>
            <person name="Choi D."/>
        </authorList>
    </citation>
    <scope>NUCLEOTIDE SEQUENCE [LARGE SCALE GENOMIC DNA]</scope>
    <source>
        <strain evidence="10">cv. CM334</strain>
    </source>
</reference>
<dbReference type="SUPFAM" id="SSF52540">
    <property type="entry name" value="P-loop containing nucleoside triphosphate hydrolases"/>
    <property type="match status" value="1"/>
</dbReference>
<keyword evidence="10" id="KW-1185">Reference proteome</keyword>
<dbReference type="InterPro" id="IPR032675">
    <property type="entry name" value="LRR_dom_sf"/>
</dbReference>
<name>A0A2G2YQT4_CAPAN</name>
<feature type="domain" description="Disease resistance protein winged helix" evidence="8">
    <location>
        <begin position="587"/>
        <end position="651"/>
    </location>
</feature>
<dbReference type="GO" id="GO:0051607">
    <property type="term" value="P:defense response to virus"/>
    <property type="evidence" value="ECO:0007669"/>
    <property type="project" value="UniProtKB-ARBA"/>
</dbReference>
<evidence type="ECO:0000313" key="9">
    <source>
        <dbReference type="EMBL" id="PHT71981.1"/>
    </source>
</evidence>
<dbReference type="InterPro" id="IPR042197">
    <property type="entry name" value="Apaf_helical"/>
</dbReference>
<dbReference type="Proteomes" id="UP000222542">
    <property type="component" value="Unassembled WGS sequence"/>
</dbReference>
<evidence type="ECO:0000256" key="4">
    <source>
        <dbReference type="ARBA" id="ARBA00022741"/>
    </source>
</evidence>
<keyword evidence="6" id="KW-0067">ATP-binding</keyword>
<keyword evidence="3" id="KW-0677">Repeat</keyword>
<gene>
    <name evidence="9" type="ORF">T459_22766</name>
</gene>
<evidence type="ECO:0000256" key="3">
    <source>
        <dbReference type="ARBA" id="ARBA00022737"/>
    </source>
</evidence>
<evidence type="ECO:0000256" key="1">
    <source>
        <dbReference type="ARBA" id="ARBA00008894"/>
    </source>
</evidence>
<dbReference type="InterPro" id="IPR058922">
    <property type="entry name" value="WHD_DRP"/>
</dbReference>
<evidence type="ECO:0000256" key="6">
    <source>
        <dbReference type="ARBA" id="ARBA00022840"/>
    </source>
</evidence>